<evidence type="ECO:0000259" key="1">
    <source>
        <dbReference type="Pfam" id="PF01408"/>
    </source>
</evidence>
<keyword evidence="3" id="KW-0614">Plasmid</keyword>
<sequence length="374" mass="41126">MCGTRFGETYLSALLEEDAGFVLSGILARGSERSQALSRDLGVPLYTSTDEVPDTIDIACVVLRSTAFGGPGTRVAESLLRRGIHVLQEHPVHPSDLSRLDDAATAGRACWHVNTFYPHSQAARRFIDCLQAWRQVRDPDYITLTTSPQFLCSALDMLGRAFGGLGCFRVLDCPPWPADFCRDYKPPPPFNVIRAVIGSVPVIMNLQGWVDPRDLDHHAMVMHNIAAGSREARVELVNSFGPVVWSHSLYVPDYVRDDASASVLGNWTNKKDQRHFSCPTALVLGDPQGASLIDAMRDVFPGIILSALSELRDVIERAQQQRLLADAAALGHAWQACLQAMGPLREVSLDPPPPPIPDPFLYVDEGRRIPEVTL</sequence>
<evidence type="ECO:0000259" key="2">
    <source>
        <dbReference type="Pfam" id="PF21390"/>
    </source>
</evidence>
<dbReference type="Pfam" id="PF21390">
    <property type="entry name" value="Irp3-like_C"/>
    <property type="match status" value="1"/>
</dbReference>
<name>A0A143DHN2_9PROT</name>
<accession>A0A143DHN2</accession>
<geneLocation type="plasmid" evidence="3 4">
    <name>unnamed 2</name>
</geneLocation>
<dbReference type="PANTHER" id="PTHR43377">
    <property type="entry name" value="BILIVERDIN REDUCTASE A"/>
    <property type="match status" value="1"/>
</dbReference>
<keyword evidence="4" id="KW-1185">Reference proteome</keyword>
<dbReference type="AlphaFoldDB" id="A0A143DHN2"/>
<proteinExistence type="predicted"/>
<dbReference type="KEGG" id="hjo:AY555_10625"/>
<dbReference type="InterPro" id="IPR000683">
    <property type="entry name" value="Gfo/Idh/MocA-like_OxRdtase_N"/>
</dbReference>
<dbReference type="InterPro" id="IPR010091">
    <property type="entry name" value="Thiazolinyl_imide_reductase"/>
</dbReference>
<dbReference type="InterPro" id="IPR051450">
    <property type="entry name" value="Gfo/Idh/MocA_Oxidoreductases"/>
</dbReference>
<dbReference type="Pfam" id="PF01408">
    <property type="entry name" value="GFO_IDH_MocA"/>
    <property type="match status" value="1"/>
</dbReference>
<dbReference type="InterPro" id="IPR048655">
    <property type="entry name" value="Irp3-like_C"/>
</dbReference>
<dbReference type="PANTHER" id="PTHR43377:SF1">
    <property type="entry name" value="BILIVERDIN REDUCTASE A"/>
    <property type="match status" value="1"/>
</dbReference>
<protein>
    <submittedName>
        <fullName evidence="3">Uncharacterized protein</fullName>
    </submittedName>
</protein>
<evidence type="ECO:0000313" key="3">
    <source>
        <dbReference type="EMBL" id="AMW35823.1"/>
    </source>
</evidence>
<dbReference type="SUPFAM" id="SSF51735">
    <property type="entry name" value="NAD(P)-binding Rossmann-fold domains"/>
    <property type="match status" value="1"/>
</dbReference>
<dbReference type="Proteomes" id="UP000076066">
    <property type="component" value="Plasmid unnamed 2"/>
</dbReference>
<evidence type="ECO:0000313" key="4">
    <source>
        <dbReference type="Proteomes" id="UP000076066"/>
    </source>
</evidence>
<gene>
    <name evidence="3" type="ORF">AY555_10625</name>
</gene>
<dbReference type="InterPro" id="IPR036291">
    <property type="entry name" value="NAD(P)-bd_dom_sf"/>
</dbReference>
<feature type="domain" description="Thiazolinyl imine reductase-like C-terminal" evidence="2">
    <location>
        <begin position="138"/>
        <end position="246"/>
    </location>
</feature>
<dbReference type="NCBIfam" id="TIGR01761">
    <property type="entry name" value="thiaz-red"/>
    <property type="match status" value="1"/>
</dbReference>
<dbReference type="GO" id="GO:0000166">
    <property type="term" value="F:nucleotide binding"/>
    <property type="evidence" value="ECO:0007669"/>
    <property type="project" value="InterPro"/>
</dbReference>
<dbReference type="Gene3D" id="3.40.50.720">
    <property type="entry name" value="NAD(P)-binding Rossmann-like Domain"/>
    <property type="match status" value="1"/>
</dbReference>
<reference evidence="3 4" key="1">
    <citation type="submission" date="2016-02" db="EMBL/GenBank/DDBJ databases">
        <title>Complete Genome of H5569, the type strain of the newly described species Haematospirillium jordaniae.</title>
        <authorList>
            <person name="Nicholson A.C."/>
            <person name="Humrighouse B.W."/>
            <person name="Loparov V."/>
            <person name="McQuiston J.R."/>
        </authorList>
    </citation>
    <scope>NUCLEOTIDE SEQUENCE [LARGE SCALE GENOMIC DNA]</scope>
    <source>
        <strain evidence="3 4">H5569</strain>
        <plasmid evidence="4">Plasmid unnamed 2</plasmid>
    </source>
</reference>
<organism evidence="3 4">
    <name type="scientific">Haematospirillum jordaniae</name>
    <dbReference type="NCBI Taxonomy" id="1549855"/>
    <lineage>
        <taxon>Bacteria</taxon>
        <taxon>Pseudomonadati</taxon>
        <taxon>Pseudomonadota</taxon>
        <taxon>Alphaproteobacteria</taxon>
        <taxon>Rhodospirillales</taxon>
        <taxon>Novispirillaceae</taxon>
        <taxon>Haematospirillum</taxon>
    </lineage>
</organism>
<dbReference type="EMBL" id="CP014527">
    <property type="protein sequence ID" value="AMW35823.1"/>
    <property type="molecule type" value="Genomic_DNA"/>
</dbReference>
<feature type="domain" description="Gfo/Idh/MocA-like oxidoreductase N-terminal" evidence="1">
    <location>
        <begin position="1"/>
        <end position="112"/>
    </location>
</feature>